<reference evidence="2" key="1">
    <citation type="submission" date="2016-07" db="EMBL/GenBank/DDBJ databases">
        <authorList>
            <person name="Bretaudeau A."/>
        </authorList>
    </citation>
    <scope>NUCLEOTIDE SEQUENCE</scope>
    <source>
        <strain evidence="2">Rice</strain>
        <tissue evidence="2">Whole body</tissue>
    </source>
</reference>
<sequence length="121" mass="13305">MGPSRADARLGAADNVKGYRGSGSKQEKDRALVDTVSAKLFFIWTDACYGWLPYYRYIAYSIFFLSQLHSLSVETPSRPKTLEKKKVATADAYSVPTRRAVGKLIKWAPKAASLRSGGQAA</sequence>
<accession>A0A2H1WIM3</accession>
<evidence type="ECO:0000313" key="2">
    <source>
        <dbReference type="EMBL" id="SOQ52752.1"/>
    </source>
</evidence>
<protein>
    <submittedName>
        <fullName evidence="2">SFRICE_027001</fullName>
    </submittedName>
</protein>
<organism evidence="2">
    <name type="scientific">Spodoptera frugiperda</name>
    <name type="common">Fall armyworm</name>
    <dbReference type="NCBI Taxonomy" id="7108"/>
    <lineage>
        <taxon>Eukaryota</taxon>
        <taxon>Metazoa</taxon>
        <taxon>Ecdysozoa</taxon>
        <taxon>Arthropoda</taxon>
        <taxon>Hexapoda</taxon>
        <taxon>Insecta</taxon>
        <taxon>Pterygota</taxon>
        <taxon>Neoptera</taxon>
        <taxon>Endopterygota</taxon>
        <taxon>Lepidoptera</taxon>
        <taxon>Glossata</taxon>
        <taxon>Ditrysia</taxon>
        <taxon>Noctuoidea</taxon>
        <taxon>Noctuidae</taxon>
        <taxon>Amphipyrinae</taxon>
        <taxon>Spodoptera</taxon>
    </lineage>
</organism>
<proteinExistence type="predicted"/>
<evidence type="ECO:0000256" key="1">
    <source>
        <dbReference type="SAM" id="MobiDB-lite"/>
    </source>
</evidence>
<dbReference type="AlphaFoldDB" id="A0A2H1WIM3"/>
<name>A0A2H1WIM3_SPOFR</name>
<gene>
    <name evidence="2" type="ORF">SFRICE_027001</name>
</gene>
<dbReference type="EMBL" id="ODYU01008816">
    <property type="protein sequence ID" value="SOQ52752.1"/>
    <property type="molecule type" value="Genomic_DNA"/>
</dbReference>
<feature type="region of interest" description="Disordered" evidence="1">
    <location>
        <begin position="1"/>
        <end position="26"/>
    </location>
</feature>